<comment type="caution">
    <text evidence="2">The sequence shown here is derived from an EMBL/GenBank/DDBJ whole genome shotgun (WGS) entry which is preliminary data.</text>
</comment>
<dbReference type="Proteomes" id="UP001175271">
    <property type="component" value="Unassembled WGS sequence"/>
</dbReference>
<reference evidence="2" key="1">
    <citation type="submission" date="2023-06" db="EMBL/GenBank/DDBJ databases">
        <title>Genomic analysis of the entomopathogenic nematode Steinernema hermaphroditum.</title>
        <authorList>
            <person name="Schwarz E.M."/>
            <person name="Heppert J.K."/>
            <person name="Baniya A."/>
            <person name="Schwartz H.T."/>
            <person name="Tan C.-H."/>
            <person name="Antoshechkin I."/>
            <person name="Sternberg P.W."/>
            <person name="Goodrich-Blair H."/>
            <person name="Dillman A.R."/>
        </authorList>
    </citation>
    <scope>NUCLEOTIDE SEQUENCE</scope>
    <source>
        <strain evidence="2">PS9179</strain>
        <tissue evidence="2">Whole animal</tissue>
    </source>
</reference>
<keyword evidence="3" id="KW-1185">Reference proteome</keyword>
<gene>
    <name evidence="2" type="ORF">QR680_018344</name>
</gene>
<sequence>MTASEWAVVPYNPPELPKDELVAEDIPFGPQLPISEPLSIQVPANKPSPSAWSPRLSPKAWPGRWLADDVINQFCDKLQIAMEHKIGGMLAIQYITLLPSEVKPFIKGDKPVLQVLLDQSRRHYVFVEWCHEKKEVFIYDSLYGRPKDLLNANIVGQLQSLFAHLYEEEKRIPVTIVRDFEQQLDGHSCGYRAVGATLLRAFGFDATKHSFQVQQIEKLLEHIQRKPKPALEDFADFEITVERLPNGKGPLKCFVWENGRVEHEEEEEEPFDIGSHFAWHRRNRKKVGFRRGPLTAWEDEEEEEGLSRGDSFRYDRRRSRDWWSYQSPKKRLSPTREEDAFSFLDPRNITEIVADEEWENVSNADTVVFGSPPKERIAESMDESIGFQMEMDQSLSEEDVEWSPWRKCPSPSYPRESIDTMLNSQIENTFACPDISELLAKSRFNRTSPEAEEFEDLPGDSEANPREEDFSPDLLEDHPLQQNHSSSLATSVDSSFEIVSPQLQRTTSSSSMVQLVKEEAKKLRSELCPRHSF</sequence>
<name>A0AA39LQV7_9BILA</name>
<dbReference type="InterPro" id="IPR038765">
    <property type="entry name" value="Papain-like_cys_pep_sf"/>
</dbReference>
<proteinExistence type="predicted"/>
<feature type="compositionally biased region" description="Acidic residues" evidence="1">
    <location>
        <begin position="450"/>
        <end position="459"/>
    </location>
</feature>
<feature type="region of interest" description="Disordered" evidence="1">
    <location>
        <begin position="446"/>
        <end position="492"/>
    </location>
</feature>
<feature type="compositionally biased region" description="Basic and acidic residues" evidence="1">
    <location>
        <begin position="463"/>
        <end position="479"/>
    </location>
</feature>
<dbReference type="EMBL" id="JAUCMV010000004">
    <property type="protein sequence ID" value="KAK0406055.1"/>
    <property type="molecule type" value="Genomic_DNA"/>
</dbReference>
<organism evidence="2 3">
    <name type="scientific">Steinernema hermaphroditum</name>
    <dbReference type="NCBI Taxonomy" id="289476"/>
    <lineage>
        <taxon>Eukaryota</taxon>
        <taxon>Metazoa</taxon>
        <taxon>Ecdysozoa</taxon>
        <taxon>Nematoda</taxon>
        <taxon>Chromadorea</taxon>
        <taxon>Rhabditida</taxon>
        <taxon>Tylenchina</taxon>
        <taxon>Panagrolaimomorpha</taxon>
        <taxon>Strongyloidoidea</taxon>
        <taxon>Steinernematidae</taxon>
        <taxon>Steinernema</taxon>
    </lineage>
</organism>
<evidence type="ECO:0000313" key="3">
    <source>
        <dbReference type="Proteomes" id="UP001175271"/>
    </source>
</evidence>
<dbReference type="Gene3D" id="3.40.395.10">
    <property type="entry name" value="Adenoviral Proteinase, Chain A"/>
    <property type="match status" value="1"/>
</dbReference>
<dbReference type="SUPFAM" id="SSF54001">
    <property type="entry name" value="Cysteine proteinases"/>
    <property type="match status" value="1"/>
</dbReference>
<evidence type="ECO:0008006" key="4">
    <source>
        <dbReference type="Google" id="ProtNLM"/>
    </source>
</evidence>
<evidence type="ECO:0000256" key="1">
    <source>
        <dbReference type="SAM" id="MobiDB-lite"/>
    </source>
</evidence>
<accession>A0AA39LQV7</accession>
<feature type="compositionally biased region" description="Polar residues" evidence="1">
    <location>
        <begin position="480"/>
        <end position="492"/>
    </location>
</feature>
<dbReference type="AlphaFoldDB" id="A0AA39LQV7"/>
<protein>
    <recommendedName>
        <fullName evidence="4">Ubiquitin-like protease family profile domain-containing protein</fullName>
    </recommendedName>
</protein>
<evidence type="ECO:0000313" key="2">
    <source>
        <dbReference type="EMBL" id="KAK0406055.1"/>
    </source>
</evidence>